<proteinExistence type="predicted"/>
<reference evidence="2 3" key="1">
    <citation type="journal article" date="2007" name="Nature">
        <title>Light stimulates growth of proteorhodopsin-containing marine Flavobacteria.</title>
        <authorList>
            <person name="Gomez-Consarnau L."/>
            <person name="Gonzalez J.M."/>
            <person name="Coll-Llado M."/>
            <person name="Gourdon P."/>
            <person name="Pascher T."/>
            <person name="Neutze R."/>
            <person name="Pedros-Alio C."/>
            <person name="Pinhassi J."/>
        </authorList>
    </citation>
    <scope>NUCLEOTIDE SEQUENCE [LARGE SCALE GENOMIC DNA]</scope>
    <source>
        <strain evidence="2 3">MED217</strain>
    </source>
</reference>
<feature type="domain" description="Chorismate-utilising enzyme C-terminal" evidence="1">
    <location>
        <begin position="98"/>
        <end position="299"/>
    </location>
</feature>
<dbReference type="eggNOG" id="COG1169">
    <property type="taxonomic scope" value="Bacteria"/>
</dbReference>
<sequence>MNMTQKEFIAKIEDLYAQHLPFVVYRKPEATEVSLLFQEDDSLLFTEDFQERGFVFAPFDWDKKAILLSGSPEVFTLEAQSDEMPVTSTVTWQTENPQVHIDLVNRAVAQIQKADLQKVVLSRKQNISIPQTSPVGLFLALNKKYTTAFTYLWHHPKVGTWLGATPETLLALNGRSLETMALAGTQSFEGTLDVNWGKKEQEEQQLVTDEIVNKLKPFDFKSFKVHDRETYKAGNLLHLRTKISGGLNLEKDTLKALLSALHPTPAVCGLPRDLAKSFIETEEPYDREFYTGFLGEINMLTDASKARSRRNVENLAYKTLKATSSLYVNLRCMQFKPNRATLYVGGGITEASNAEAEWEETVNKAQTIASIL</sequence>
<feature type="domain" description="Chorismate-utilising enzyme C-terminal" evidence="1">
    <location>
        <begin position="322"/>
        <end position="364"/>
    </location>
</feature>
<name>A3XN34_LEEBM</name>
<gene>
    <name evidence="2" type="ORF">MED217_10842</name>
</gene>
<comment type="caution">
    <text evidence="2">The sequence shown here is derived from an EMBL/GenBank/DDBJ whole genome shotgun (WGS) entry which is preliminary data.</text>
</comment>
<dbReference type="AlphaFoldDB" id="A3XN34"/>
<dbReference type="Pfam" id="PF00425">
    <property type="entry name" value="Chorismate_bind"/>
    <property type="match status" value="2"/>
</dbReference>
<protein>
    <submittedName>
        <fullName evidence="2">Isochorismate synthase entC</fullName>
    </submittedName>
</protein>
<evidence type="ECO:0000313" key="3">
    <source>
        <dbReference type="Proteomes" id="UP000001601"/>
    </source>
</evidence>
<evidence type="ECO:0000259" key="1">
    <source>
        <dbReference type="Pfam" id="PF00425"/>
    </source>
</evidence>
<dbReference type="HOGENOM" id="CLU_006493_8_0_10"/>
<dbReference type="EMBL" id="AANC01000006">
    <property type="protein sequence ID" value="EAQ49041.1"/>
    <property type="molecule type" value="Genomic_DNA"/>
</dbReference>
<dbReference type="PANTHER" id="PTHR42839:SF2">
    <property type="entry name" value="ISOCHORISMATE SYNTHASE ENTC"/>
    <property type="match status" value="1"/>
</dbReference>
<dbReference type="Proteomes" id="UP000001601">
    <property type="component" value="Unassembled WGS sequence"/>
</dbReference>
<dbReference type="STRING" id="398720.MED217_10842"/>
<dbReference type="InterPro" id="IPR015890">
    <property type="entry name" value="Chorismate_C"/>
</dbReference>
<dbReference type="PANTHER" id="PTHR42839">
    <property type="entry name" value="ISOCHORISMATE SYNTHASE ENTC"/>
    <property type="match status" value="1"/>
</dbReference>
<evidence type="ECO:0000313" key="2">
    <source>
        <dbReference type="EMBL" id="EAQ49041.1"/>
    </source>
</evidence>
<keyword evidence="3" id="KW-1185">Reference proteome</keyword>
<dbReference type="SUPFAM" id="SSF56322">
    <property type="entry name" value="ADC synthase"/>
    <property type="match status" value="1"/>
</dbReference>
<accession>A3XN34</accession>
<dbReference type="Gene3D" id="3.60.120.10">
    <property type="entry name" value="Anthranilate synthase"/>
    <property type="match status" value="1"/>
</dbReference>
<organism evidence="2 3">
    <name type="scientific">Leeuwenhoekiella blandensis (strain CECT 7118 / CCUG 51940 / KCTC 22103 / MED217)</name>
    <name type="common">Flavobacterium sp. (strain MED217)</name>
    <dbReference type="NCBI Taxonomy" id="398720"/>
    <lineage>
        <taxon>Bacteria</taxon>
        <taxon>Pseudomonadati</taxon>
        <taxon>Bacteroidota</taxon>
        <taxon>Flavobacteriia</taxon>
        <taxon>Flavobacteriales</taxon>
        <taxon>Flavobacteriaceae</taxon>
        <taxon>Leeuwenhoekiella</taxon>
    </lineage>
</organism>
<dbReference type="InterPro" id="IPR005801">
    <property type="entry name" value="ADC_synthase"/>
</dbReference>